<organism evidence="1 2">
    <name type="scientific">Listeria monocytogenes</name>
    <dbReference type="NCBI Taxonomy" id="1639"/>
    <lineage>
        <taxon>Bacteria</taxon>
        <taxon>Bacillati</taxon>
        <taxon>Bacillota</taxon>
        <taxon>Bacilli</taxon>
        <taxon>Bacillales</taxon>
        <taxon>Listeriaceae</taxon>
        <taxon>Listeria</taxon>
    </lineage>
</organism>
<sequence length="267" mass="29683">MNNVLLVCDLDGTLLDSSGQIDQLSFNKIKKFCEDGGHFVICTGRMDTDIQYVEQKLGFAGEYRISQNGAVIKDKHNQSILLETIPSEFIPKLNHAIFTKGLRTEVSDENNRHFPSPRKPEEVAEFVDSSKVIEDLATYILAGEINPTVYLTFGNEKAFKSIKLAINESLGADKVTVIQTSPSSLEVFSNKVSKGKAVELIQQKLGVSSNNLYVVGDAESDVSMFTLTKHAYAVQEAERAICEKASYYRKTVGDVVADIYQKKEERI</sequence>
<dbReference type="Pfam" id="PF08282">
    <property type="entry name" value="Hydrolase_3"/>
    <property type="match status" value="1"/>
</dbReference>
<dbReference type="RefSeq" id="WP_061385615.1">
    <property type="nucleotide sequence ID" value="NZ_CP019621.1"/>
</dbReference>
<dbReference type="Gene3D" id="3.30.1240.10">
    <property type="match status" value="1"/>
</dbReference>
<dbReference type="NCBIfam" id="TIGR00099">
    <property type="entry name" value="Cof-subfamily"/>
    <property type="match status" value="1"/>
</dbReference>
<dbReference type="Gene3D" id="3.40.50.1000">
    <property type="entry name" value="HAD superfamily/HAD-like"/>
    <property type="match status" value="1"/>
</dbReference>
<dbReference type="SUPFAM" id="SSF56784">
    <property type="entry name" value="HAD-like"/>
    <property type="match status" value="1"/>
</dbReference>
<gene>
    <name evidence="1" type="ORF">FPL45_12450</name>
</gene>
<dbReference type="EMBL" id="AAISWI010000012">
    <property type="protein sequence ID" value="ECH7212142.1"/>
    <property type="molecule type" value="Genomic_DNA"/>
</dbReference>
<dbReference type="InterPro" id="IPR006379">
    <property type="entry name" value="HAD-SF_hydro_IIB"/>
</dbReference>
<dbReference type="PANTHER" id="PTHR10000">
    <property type="entry name" value="PHOSPHOSERINE PHOSPHATASE"/>
    <property type="match status" value="1"/>
</dbReference>
<dbReference type="InterPro" id="IPR036412">
    <property type="entry name" value="HAD-like_sf"/>
</dbReference>
<dbReference type="PANTHER" id="PTHR10000:SF8">
    <property type="entry name" value="HAD SUPERFAMILY HYDROLASE-LIKE, TYPE 3"/>
    <property type="match status" value="1"/>
</dbReference>
<evidence type="ECO:0000313" key="1">
    <source>
        <dbReference type="EMBL" id="ECH7212142.1"/>
    </source>
</evidence>
<dbReference type="GO" id="GO:0000287">
    <property type="term" value="F:magnesium ion binding"/>
    <property type="evidence" value="ECO:0007669"/>
    <property type="project" value="TreeGrafter"/>
</dbReference>
<keyword evidence="1" id="KW-0378">Hydrolase</keyword>
<comment type="caution">
    <text evidence="1">The sequence shown here is derived from an EMBL/GenBank/DDBJ whole genome shotgun (WGS) entry which is preliminary data.</text>
</comment>
<accession>A0A3T2FLZ3</accession>
<dbReference type="GO" id="GO:0005829">
    <property type="term" value="C:cytosol"/>
    <property type="evidence" value="ECO:0007669"/>
    <property type="project" value="TreeGrafter"/>
</dbReference>
<dbReference type="AlphaFoldDB" id="A0A3T2FLZ3"/>
<dbReference type="Proteomes" id="UP000352246">
    <property type="component" value="Unassembled WGS sequence"/>
</dbReference>
<name>A0A3T2FLZ3_LISMN</name>
<reference evidence="1 2" key="1">
    <citation type="submission" date="2019-07" db="EMBL/GenBank/DDBJ databases">
        <authorList>
            <consortium name="GenomeTrakr: Next Generation Sequencing Network for Food Pathogen Tracability"/>
        </authorList>
    </citation>
    <scope>NUCLEOTIDE SEQUENCE [LARGE SCALE GENOMIC DNA]</scope>
    <source>
        <strain evidence="1 2">FDA00014472</strain>
    </source>
</reference>
<evidence type="ECO:0000313" key="2">
    <source>
        <dbReference type="Proteomes" id="UP000352246"/>
    </source>
</evidence>
<protein>
    <submittedName>
        <fullName evidence="1">Cof-type HAD-IIB family hydrolase</fullName>
    </submittedName>
</protein>
<dbReference type="InterPro" id="IPR000150">
    <property type="entry name" value="Cof"/>
</dbReference>
<dbReference type="GO" id="GO:0016791">
    <property type="term" value="F:phosphatase activity"/>
    <property type="evidence" value="ECO:0007669"/>
    <property type="project" value="TreeGrafter"/>
</dbReference>
<proteinExistence type="predicted"/>
<dbReference type="InterPro" id="IPR023214">
    <property type="entry name" value="HAD_sf"/>
</dbReference>
<dbReference type="NCBIfam" id="TIGR01484">
    <property type="entry name" value="HAD-SF-IIB"/>
    <property type="match status" value="1"/>
</dbReference>